<keyword evidence="2" id="KW-1185">Reference proteome</keyword>
<reference evidence="1 2" key="1">
    <citation type="submission" date="2019-06" db="EMBL/GenBank/DDBJ databases">
        <title>Sequencing the genomes of 1000 actinobacteria strains.</title>
        <authorList>
            <person name="Klenk H.-P."/>
        </authorList>
    </citation>
    <scope>NUCLEOTIDE SEQUENCE [LARGE SCALE GENOMIC DNA]</scope>
    <source>
        <strain evidence="1 2">DSM 45456</strain>
    </source>
</reference>
<evidence type="ECO:0000313" key="2">
    <source>
        <dbReference type="Proteomes" id="UP000316628"/>
    </source>
</evidence>
<name>A0A543J5R7_9PSEU</name>
<comment type="caution">
    <text evidence="1">The sequence shown here is derived from an EMBL/GenBank/DDBJ whole genome shotgun (WGS) entry which is preliminary data.</text>
</comment>
<gene>
    <name evidence="1" type="ORF">FHX81_0397</name>
</gene>
<dbReference type="EMBL" id="VFPP01000001">
    <property type="protein sequence ID" value="TQM78147.1"/>
    <property type="molecule type" value="Genomic_DNA"/>
</dbReference>
<organism evidence="1 2">
    <name type="scientific">Saccharothrix saharensis</name>
    <dbReference type="NCBI Taxonomy" id="571190"/>
    <lineage>
        <taxon>Bacteria</taxon>
        <taxon>Bacillati</taxon>
        <taxon>Actinomycetota</taxon>
        <taxon>Actinomycetes</taxon>
        <taxon>Pseudonocardiales</taxon>
        <taxon>Pseudonocardiaceae</taxon>
        <taxon>Saccharothrix</taxon>
    </lineage>
</organism>
<evidence type="ECO:0000313" key="1">
    <source>
        <dbReference type="EMBL" id="TQM78147.1"/>
    </source>
</evidence>
<dbReference type="Proteomes" id="UP000316628">
    <property type="component" value="Unassembled WGS sequence"/>
</dbReference>
<dbReference type="AlphaFoldDB" id="A0A543J5R7"/>
<accession>A0A543J5R7</accession>
<protein>
    <submittedName>
        <fullName evidence="1">Uncharacterized protein</fullName>
    </submittedName>
</protein>
<proteinExistence type="predicted"/>
<sequence length="67" mass="7763">MDRSASAWRVETGMPAAEYLEQLVEKQLELRNGPATAERVRRPRYDGCPFASHNHEWPDTHDYFSAN</sequence>